<dbReference type="RefSeq" id="WP_009139976.1">
    <property type="nucleotide sequence ID" value="NZ_JH815199.1"/>
</dbReference>
<sequence length="283" mass="30411">MIRMNAAQQGGVAHRILPRAGRAIAACSLFGAMAFGVSDAYGGDARTSFDGDEGGRSVFAGALRQASPALFKMLDEWSSFLEEAAAARPSAEELRASLALSEDYRGSFSHGPKPAEYQKYIVLHDTEGSADAASVISWWDASGNGVAAHFIVNKDGSIVQCVSLDEIAHHAGFGDTGHNAAFGVEDESRDDKVGTTPIGDWASDYGMNSYSIGIEMVHRGGEGDYPEEQLQSLDALIAYIDAYYGFKSEIIDHKAWRTGNSDTSPEFASYFANYKECRAHEAP</sequence>
<dbReference type="eggNOG" id="COG3023">
    <property type="taxonomic scope" value="Bacteria"/>
</dbReference>
<dbReference type="PANTHER" id="PTHR30417:SF1">
    <property type="entry name" value="N-ACETYLMURAMOYL-L-ALANINE AMIDASE AMID"/>
    <property type="match status" value="1"/>
</dbReference>
<dbReference type="SMART" id="SM00644">
    <property type="entry name" value="Ami_2"/>
    <property type="match status" value="1"/>
</dbReference>
<evidence type="ECO:0000256" key="2">
    <source>
        <dbReference type="ARBA" id="ARBA00011901"/>
    </source>
</evidence>
<dbReference type="Pfam" id="PF01510">
    <property type="entry name" value="Amidase_2"/>
    <property type="match status" value="1"/>
</dbReference>
<keyword evidence="3" id="KW-0378">Hydrolase</keyword>
<feature type="domain" description="N-acetylmuramoyl-L-alanine amidase" evidence="5">
    <location>
        <begin position="107"/>
        <end position="264"/>
    </location>
</feature>
<evidence type="ECO:0000313" key="7">
    <source>
        <dbReference type="Proteomes" id="UP000006069"/>
    </source>
</evidence>
<dbReference type="GO" id="GO:0009253">
    <property type="term" value="P:peptidoglycan catabolic process"/>
    <property type="evidence" value="ECO:0007669"/>
    <property type="project" value="InterPro"/>
</dbReference>
<comment type="caution">
    <text evidence="6">The sequence shown here is derived from an EMBL/GenBank/DDBJ whole genome shotgun (WGS) entry which is preliminary data.</text>
</comment>
<comment type="catalytic activity">
    <reaction evidence="1">
        <text>Hydrolyzes the link between N-acetylmuramoyl residues and L-amino acid residues in certain cell-wall glycopeptides.</text>
        <dbReference type="EC" id="3.5.1.28"/>
    </reaction>
</comment>
<keyword evidence="7" id="KW-1185">Reference proteome</keyword>
<accession>K0Z773</accession>
<evidence type="ECO:0000256" key="1">
    <source>
        <dbReference type="ARBA" id="ARBA00001561"/>
    </source>
</evidence>
<evidence type="ECO:0000259" key="5">
    <source>
        <dbReference type="SMART" id="SM00644"/>
    </source>
</evidence>
<dbReference type="SUPFAM" id="SSF55846">
    <property type="entry name" value="N-acetylmuramoyl-L-alanine amidase-like"/>
    <property type="match status" value="1"/>
</dbReference>
<dbReference type="EMBL" id="ADMD01000009">
    <property type="protein sequence ID" value="EJZ83280.1"/>
    <property type="molecule type" value="Genomic_DNA"/>
</dbReference>
<dbReference type="InterPro" id="IPR051206">
    <property type="entry name" value="NAMLAA_amidase_2"/>
</dbReference>
<dbReference type="EC" id="3.5.1.28" evidence="2"/>
<organism evidence="6 7">
    <name type="scientific">Slackia piriformis YIT 12062</name>
    <dbReference type="NCBI Taxonomy" id="742818"/>
    <lineage>
        <taxon>Bacteria</taxon>
        <taxon>Bacillati</taxon>
        <taxon>Actinomycetota</taxon>
        <taxon>Coriobacteriia</taxon>
        <taxon>Eggerthellales</taxon>
        <taxon>Eggerthellaceae</taxon>
        <taxon>Slackia</taxon>
    </lineage>
</organism>
<dbReference type="PATRIC" id="fig|742818.3.peg.1902"/>
<evidence type="ECO:0000256" key="4">
    <source>
        <dbReference type="ARBA" id="ARBA00023316"/>
    </source>
</evidence>
<name>K0Z773_9ACTN</name>
<dbReference type="CDD" id="cd06583">
    <property type="entry name" value="PGRP"/>
    <property type="match status" value="1"/>
</dbReference>
<dbReference type="PANTHER" id="PTHR30417">
    <property type="entry name" value="N-ACETYLMURAMOYL-L-ALANINE AMIDASE AMID"/>
    <property type="match status" value="1"/>
</dbReference>
<dbReference type="GO" id="GO:0008745">
    <property type="term" value="F:N-acetylmuramoyl-L-alanine amidase activity"/>
    <property type="evidence" value="ECO:0007669"/>
    <property type="project" value="UniProtKB-EC"/>
</dbReference>
<dbReference type="HOGENOM" id="CLU_085720_0_0_11"/>
<dbReference type="AlphaFoldDB" id="K0Z773"/>
<dbReference type="GO" id="GO:0071555">
    <property type="term" value="P:cell wall organization"/>
    <property type="evidence" value="ECO:0007669"/>
    <property type="project" value="UniProtKB-KW"/>
</dbReference>
<evidence type="ECO:0000313" key="6">
    <source>
        <dbReference type="EMBL" id="EJZ83280.1"/>
    </source>
</evidence>
<keyword evidence="4" id="KW-0961">Cell wall biogenesis/degradation</keyword>
<dbReference type="InterPro" id="IPR036505">
    <property type="entry name" value="Amidase/PGRP_sf"/>
</dbReference>
<dbReference type="GO" id="GO:0009254">
    <property type="term" value="P:peptidoglycan turnover"/>
    <property type="evidence" value="ECO:0007669"/>
    <property type="project" value="TreeGrafter"/>
</dbReference>
<dbReference type="Gene3D" id="3.40.80.10">
    <property type="entry name" value="Peptidoglycan recognition protein-like"/>
    <property type="match status" value="1"/>
</dbReference>
<proteinExistence type="predicted"/>
<dbReference type="Proteomes" id="UP000006069">
    <property type="component" value="Unassembled WGS sequence"/>
</dbReference>
<dbReference type="InParanoid" id="K0Z773"/>
<evidence type="ECO:0000256" key="3">
    <source>
        <dbReference type="ARBA" id="ARBA00022801"/>
    </source>
</evidence>
<gene>
    <name evidence="6" type="ORF">HMPREF9451_01799</name>
</gene>
<dbReference type="InterPro" id="IPR002502">
    <property type="entry name" value="Amidase_domain"/>
</dbReference>
<reference evidence="6 7" key="1">
    <citation type="submission" date="2012-08" db="EMBL/GenBank/DDBJ databases">
        <title>The Genome Sequence of Slackia piriformis YIT 12062.</title>
        <authorList>
            <consortium name="The Broad Institute Genome Sequencing Platform"/>
            <person name="Earl A."/>
            <person name="Ward D."/>
            <person name="Feldgarden M."/>
            <person name="Gevers D."/>
            <person name="Morotomi M."/>
            <person name="Walker B."/>
            <person name="Young S.K."/>
            <person name="Zeng Q."/>
            <person name="Gargeya S."/>
            <person name="Fitzgerald M."/>
            <person name="Haas B."/>
            <person name="Abouelleil A."/>
            <person name="Alvarado L."/>
            <person name="Arachchi H.M."/>
            <person name="Berlin A.M."/>
            <person name="Chapman S.B."/>
            <person name="Goldberg J."/>
            <person name="Griggs A."/>
            <person name="Gujja S."/>
            <person name="Hansen M."/>
            <person name="Howarth C."/>
            <person name="Imamovic A."/>
            <person name="Larimer J."/>
            <person name="McCowen C."/>
            <person name="Montmayeur A."/>
            <person name="Murphy C."/>
            <person name="Neiman D."/>
            <person name="Pearson M."/>
            <person name="Priest M."/>
            <person name="Roberts A."/>
            <person name="Saif S."/>
            <person name="Shea T."/>
            <person name="Sisk P."/>
            <person name="Sykes S."/>
            <person name="Wortman J."/>
            <person name="Nusbaum C."/>
            <person name="Birren B."/>
        </authorList>
    </citation>
    <scope>NUCLEOTIDE SEQUENCE [LARGE SCALE GENOMIC DNA]</scope>
    <source>
        <strain evidence="6 7">YIT 12062</strain>
    </source>
</reference>
<protein>
    <recommendedName>
        <fullName evidence="2">N-acetylmuramoyl-L-alanine amidase</fullName>
        <ecNumber evidence="2">3.5.1.28</ecNumber>
    </recommendedName>
</protein>